<dbReference type="EMBL" id="KZ825862">
    <property type="protein sequence ID" value="PYH94963.1"/>
    <property type="molecule type" value="Genomic_DNA"/>
</dbReference>
<dbReference type="AlphaFoldDB" id="A0A319DUG3"/>
<dbReference type="Gene3D" id="3.40.30.10">
    <property type="entry name" value="Glutaredoxin"/>
    <property type="match status" value="1"/>
</dbReference>
<evidence type="ECO:0000313" key="3">
    <source>
        <dbReference type="Proteomes" id="UP000247810"/>
    </source>
</evidence>
<organism evidence="2 3">
    <name type="scientific">Aspergillus ellipticus CBS 707.79</name>
    <dbReference type="NCBI Taxonomy" id="1448320"/>
    <lineage>
        <taxon>Eukaryota</taxon>
        <taxon>Fungi</taxon>
        <taxon>Dikarya</taxon>
        <taxon>Ascomycota</taxon>
        <taxon>Pezizomycotina</taxon>
        <taxon>Eurotiomycetes</taxon>
        <taxon>Eurotiomycetidae</taxon>
        <taxon>Eurotiales</taxon>
        <taxon>Aspergillaceae</taxon>
        <taxon>Aspergillus</taxon>
        <taxon>Aspergillus subgen. Circumdati</taxon>
    </lineage>
</organism>
<evidence type="ECO:0000313" key="2">
    <source>
        <dbReference type="EMBL" id="PYH94963.1"/>
    </source>
</evidence>
<dbReference type="InterPro" id="IPR036249">
    <property type="entry name" value="Thioredoxin-like_sf"/>
</dbReference>
<dbReference type="OrthoDB" id="10257948at2759"/>
<feature type="region of interest" description="Disordered" evidence="1">
    <location>
        <begin position="241"/>
        <end position="289"/>
    </location>
</feature>
<dbReference type="PANTHER" id="PTHR21148">
    <property type="entry name" value="THIOREDOXIN DOMAIN-CONTAINING PROTEIN 9"/>
    <property type="match status" value="1"/>
</dbReference>
<dbReference type="VEuPathDB" id="FungiDB:BO71DRAFT_408912"/>
<dbReference type="CDD" id="cd02989">
    <property type="entry name" value="Phd_like_TxnDC9"/>
    <property type="match status" value="1"/>
</dbReference>
<dbReference type="STRING" id="1448320.A0A319DUG3"/>
<protein>
    <submittedName>
        <fullName evidence="2">Thioredoxin-like protein</fullName>
    </submittedName>
</protein>
<feature type="region of interest" description="Disordered" evidence="1">
    <location>
        <begin position="1"/>
        <end position="26"/>
    </location>
</feature>
<gene>
    <name evidence="2" type="ORF">BO71DRAFT_408912</name>
</gene>
<keyword evidence="3" id="KW-1185">Reference proteome</keyword>
<feature type="compositionally biased region" description="Basic and acidic residues" evidence="1">
    <location>
        <begin position="256"/>
        <end position="266"/>
    </location>
</feature>
<dbReference type="SUPFAM" id="SSF52833">
    <property type="entry name" value="Thioredoxin-like"/>
    <property type="match status" value="1"/>
</dbReference>
<sequence>MNGGNELETSSKSGCTSASSGSGNPYSKHIVNSPTLQISNLFGISPIAGCNPDKYPARDRRSSNADDDAIFEALETEDDSAYRAHRIEQLNAEFAATQNSRARDPSAPTTTIVQDSLYQTLASDQALLDFTTQTHRCLIHFAHPDFARCSTMDEHIRALAARHYEVRFARVDVRNTPFVVDKLKVRVLPCVIGFKDGVGVERITGFEGLGSGGRDGADGFSTTTLEKRLIWKGILTRAKFKGGEDASDESEDSDDGDRTTRRDQGRRAIRSGNARNYYKHDSDGDDDWD</sequence>
<dbReference type="Proteomes" id="UP000247810">
    <property type="component" value="Unassembled WGS sequence"/>
</dbReference>
<proteinExistence type="predicted"/>
<feature type="compositionally biased region" description="Low complexity" evidence="1">
    <location>
        <begin position="10"/>
        <end position="23"/>
    </location>
</feature>
<reference evidence="2 3" key="1">
    <citation type="submission" date="2018-02" db="EMBL/GenBank/DDBJ databases">
        <title>The genomes of Aspergillus section Nigri reveals drivers in fungal speciation.</title>
        <authorList>
            <consortium name="DOE Joint Genome Institute"/>
            <person name="Vesth T.C."/>
            <person name="Nybo J."/>
            <person name="Theobald S."/>
            <person name="Brandl J."/>
            <person name="Frisvad J.C."/>
            <person name="Nielsen K.F."/>
            <person name="Lyhne E.K."/>
            <person name="Kogle M.E."/>
            <person name="Kuo A."/>
            <person name="Riley R."/>
            <person name="Clum A."/>
            <person name="Nolan M."/>
            <person name="Lipzen A."/>
            <person name="Salamov A."/>
            <person name="Henrissat B."/>
            <person name="Wiebenga A."/>
            <person name="De vries R.P."/>
            <person name="Grigoriev I.V."/>
            <person name="Mortensen U.H."/>
            <person name="Andersen M.R."/>
            <person name="Baker S.E."/>
        </authorList>
    </citation>
    <scope>NUCLEOTIDE SEQUENCE [LARGE SCALE GENOMIC DNA]</scope>
    <source>
        <strain evidence="2 3">CBS 707.79</strain>
    </source>
</reference>
<feature type="compositionally biased region" description="Acidic residues" evidence="1">
    <location>
        <begin position="245"/>
        <end position="255"/>
    </location>
</feature>
<accession>A0A319DUG3</accession>
<evidence type="ECO:0000256" key="1">
    <source>
        <dbReference type="SAM" id="MobiDB-lite"/>
    </source>
</evidence>
<name>A0A319DUG3_9EURO</name>